<dbReference type="EMBL" id="PEWV01000077">
    <property type="protein sequence ID" value="PIU40815.1"/>
    <property type="molecule type" value="Genomic_DNA"/>
</dbReference>
<comment type="caution">
    <text evidence="1">The sequence shown here is derived from an EMBL/GenBank/DDBJ whole genome shotgun (WGS) entry which is preliminary data.</text>
</comment>
<name>A0A2J0KQX8_9BACT</name>
<protein>
    <submittedName>
        <fullName evidence="1">GxxExxY protein</fullName>
    </submittedName>
</protein>
<dbReference type="AlphaFoldDB" id="A0A2J0KQX8"/>
<evidence type="ECO:0000313" key="2">
    <source>
        <dbReference type="Proteomes" id="UP000230052"/>
    </source>
</evidence>
<dbReference type="Proteomes" id="UP000230052">
    <property type="component" value="Unassembled WGS sequence"/>
</dbReference>
<gene>
    <name evidence="1" type="ORF">COS99_08670</name>
</gene>
<reference evidence="1 2" key="1">
    <citation type="submission" date="2017-09" db="EMBL/GenBank/DDBJ databases">
        <title>Depth-based differentiation of microbial function through sediment-hosted aquifers and enrichment of novel symbionts in the deep terrestrial subsurface.</title>
        <authorList>
            <person name="Probst A.J."/>
            <person name="Ladd B."/>
            <person name="Jarett J.K."/>
            <person name="Geller-Mcgrath D.E."/>
            <person name="Sieber C.M."/>
            <person name="Emerson J.B."/>
            <person name="Anantharaman K."/>
            <person name="Thomas B.C."/>
            <person name="Malmstrom R."/>
            <person name="Stieglmeier M."/>
            <person name="Klingl A."/>
            <person name="Woyke T."/>
            <person name="Ryan C.M."/>
            <person name="Banfield J.F."/>
        </authorList>
    </citation>
    <scope>NUCLEOTIDE SEQUENCE [LARGE SCALE GENOMIC DNA]</scope>
    <source>
        <strain evidence="1">CG07_land_8_20_14_0_80_42_15</strain>
    </source>
</reference>
<dbReference type="InterPro" id="IPR026350">
    <property type="entry name" value="GxxExxY"/>
</dbReference>
<sequence length="124" mass="14334">MIVMENDELTEKIIGACYKVHNELGPGFIEKVYQNALELILREEKVKYEAQKSFSVKFKEEIVGTFRVDLLIEDKIILELKAVTGLMPKVFETQTISYLKASGLKVALLVNFDDRKCYVRRIMN</sequence>
<proteinExistence type="predicted"/>
<evidence type="ECO:0000313" key="1">
    <source>
        <dbReference type="EMBL" id="PIU40815.1"/>
    </source>
</evidence>
<dbReference type="Pfam" id="PF13366">
    <property type="entry name" value="PDDEXK_3"/>
    <property type="match status" value="1"/>
</dbReference>
<accession>A0A2J0KQX8</accession>
<organism evidence="1 2">
    <name type="scientific">Candidatus Aquitaenariimonas noxiae</name>
    <dbReference type="NCBI Taxonomy" id="1974741"/>
    <lineage>
        <taxon>Bacteria</taxon>
        <taxon>Pseudomonadati</taxon>
        <taxon>Candidatus Omnitrophota</taxon>
        <taxon>Candidatus Aquitaenariimonas</taxon>
    </lineage>
</organism>
<dbReference type="NCBIfam" id="TIGR04256">
    <property type="entry name" value="GxxExxY"/>
    <property type="match status" value="1"/>
</dbReference>